<evidence type="ECO:0000256" key="3">
    <source>
        <dbReference type="ARBA" id="ARBA00023235"/>
    </source>
</evidence>
<dbReference type="Pfam" id="PF01479">
    <property type="entry name" value="S4"/>
    <property type="match status" value="1"/>
</dbReference>
<dbReference type="EC" id="5.4.99.-" evidence="8"/>
<dbReference type="SUPFAM" id="SSF55174">
    <property type="entry name" value="Alpha-L RNA-binding motif"/>
    <property type="match status" value="1"/>
</dbReference>
<dbReference type="InterPro" id="IPR002942">
    <property type="entry name" value="S4_RNA-bd"/>
</dbReference>
<evidence type="ECO:0000256" key="8">
    <source>
        <dbReference type="RuleBase" id="RU362028"/>
    </source>
</evidence>
<name>A0A520S1Y0_9GAMM</name>
<evidence type="ECO:0000313" key="12">
    <source>
        <dbReference type="Proteomes" id="UP000320404"/>
    </source>
</evidence>
<comment type="similarity">
    <text evidence="1 8">Belongs to the pseudouridine synthase RluA family.</text>
</comment>
<dbReference type="Gene3D" id="3.30.2350.10">
    <property type="entry name" value="Pseudouridine synthase"/>
    <property type="match status" value="1"/>
</dbReference>
<dbReference type="EMBL" id="SHAH01000031">
    <property type="protein sequence ID" value="RZO76431.1"/>
    <property type="molecule type" value="Genomic_DNA"/>
</dbReference>
<dbReference type="Gene3D" id="3.10.290.10">
    <property type="entry name" value="RNA-binding S4 domain"/>
    <property type="match status" value="1"/>
</dbReference>
<dbReference type="Pfam" id="PF00849">
    <property type="entry name" value="PseudoU_synth_2"/>
    <property type="match status" value="1"/>
</dbReference>
<evidence type="ECO:0000256" key="4">
    <source>
        <dbReference type="ARBA" id="ARBA00036882"/>
    </source>
</evidence>
<dbReference type="PROSITE" id="PS01129">
    <property type="entry name" value="PSI_RLU"/>
    <property type="match status" value="1"/>
</dbReference>
<evidence type="ECO:0000256" key="6">
    <source>
        <dbReference type="PIRSR" id="PIRSR606225-1"/>
    </source>
</evidence>
<dbReference type="PROSITE" id="PS50889">
    <property type="entry name" value="S4"/>
    <property type="match status" value="1"/>
</dbReference>
<dbReference type="InterPro" id="IPR050188">
    <property type="entry name" value="RluA_PseudoU_synthase"/>
</dbReference>
<dbReference type="InterPro" id="IPR036986">
    <property type="entry name" value="S4_RNA-bd_sf"/>
</dbReference>
<dbReference type="FunFam" id="3.30.2350.10:FF:000006">
    <property type="entry name" value="Pseudouridine synthase"/>
    <property type="match status" value="1"/>
</dbReference>
<dbReference type="GO" id="GO:0003723">
    <property type="term" value="F:RNA binding"/>
    <property type="evidence" value="ECO:0007669"/>
    <property type="project" value="UniProtKB-KW"/>
</dbReference>
<gene>
    <name evidence="11" type="primary">rluD</name>
    <name evidence="11" type="ORF">EVA69_02960</name>
</gene>
<dbReference type="Proteomes" id="UP000320404">
    <property type="component" value="Unassembled WGS sequence"/>
</dbReference>
<dbReference type="InterPro" id="IPR006145">
    <property type="entry name" value="PsdUridine_synth_RsuA/RluA"/>
</dbReference>
<organism evidence="11 12">
    <name type="scientific">OM182 bacterium</name>
    <dbReference type="NCBI Taxonomy" id="2510334"/>
    <lineage>
        <taxon>Bacteria</taxon>
        <taxon>Pseudomonadati</taxon>
        <taxon>Pseudomonadota</taxon>
        <taxon>Gammaproteobacteria</taxon>
        <taxon>OMG group</taxon>
        <taxon>OM182 clade</taxon>
    </lineage>
</organism>
<dbReference type="PANTHER" id="PTHR21600">
    <property type="entry name" value="MITOCHONDRIAL RNA PSEUDOURIDINE SYNTHASE"/>
    <property type="match status" value="1"/>
</dbReference>
<dbReference type="InterPro" id="IPR006224">
    <property type="entry name" value="PsdUridine_synth_RluA-like_CS"/>
</dbReference>
<reference evidence="11 12" key="1">
    <citation type="submission" date="2019-02" db="EMBL/GenBank/DDBJ databases">
        <title>Prokaryotic population dynamics and viral predation in marine succession experiment using metagenomics: the confinement effect.</title>
        <authorList>
            <person name="Haro-Moreno J.M."/>
            <person name="Rodriguez-Valera F."/>
            <person name="Lopez-Perez M."/>
        </authorList>
    </citation>
    <scope>NUCLEOTIDE SEQUENCE [LARGE SCALE GENOMIC DNA]</scope>
    <source>
        <strain evidence="11">MED-G158</strain>
    </source>
</reference>
<dbReference type="CDD" id="cd02869">
    <property type="entry name" value="PseudoU_synth_RluA_like"/>
    <property type="match status" value="1"/>
</dbReference>
<dbReference type="GO" id="GO:0160140">
    <property type="term" value="F:23S rRNA pseudouridine(1911/1915/1917) synthase activity"/>
    <property type="evidence" value="ECO:0007669"/>
    <property type="project" value="UniProtKB-EC"/>
</dbReference>
<feature type="domain" description="Pseudouridine synthase RsuA/RluA-like" evidence="9">
    <location>
        <begin position="95"/>
        <end position="245"/>
    </location>
</feature>
<evidence type="ECO:0000256" key="7">
    <source>
        <dbReference type="PROSITE-ProRule" id="PRU00182"/>
    </source>
</evidence>
<evidence type="ECO:0000259" key="10">
    <source>
        <dbReference type="Pfam" id="PF01479"/>
    </source>
</evidence>
<dbReference type="CDD" id="cd00165">
    <property type="entry name" value="S4"/>
    <property type="match status" value="1"/>
</dbReference>
<comment type="catalytic activity">
    <reaction evidence="4">
        <text>uridine(1911/1915/1917) in 23S rRNA = pseudouridine(1911/1915/1917) in 23S rRNA</text>
        <dbReference type="Rhea" id="RHEA:42524"/>
        <dbReference type="Rhea" id="RHEA-COMP:10097"/>
        <dbReference type="Rhea" id="RHEA-COMP:10098"/>
        <dbReference type="ChEBI" id="CHEBI:65314"/>
        <dbReference type="ChEBI" id="CHEBI:65315"/>
        <dbReference type="EC" id="5.4.99.23"/>
    </reaction>
</comment>
<evidence type="ECO:0000259" key="9">
    <source>
        <dbReference type="Pfam" id="PF00849"/>
    </source>
</evidence>
<dbReference type="AlphaFoldDB" id="A0A520S1Y0"/>
<comment type="function">
    <text evidence="5">Responsible for synthesis of pseudouridine from uracil at positions 1911, 1915 and 1917 in 23S ribosomal RNA.</text>
</comment>
<dbReference type="SUPFAM" id="SSF55120">
    <property type="entry name" value="Pseudouridine synthase"/>
    <property type="match status" value="1"/>
</dbReference>
<sequence>MSKAESQLISLSAEVTHSLAGNRLDQIAAQLFPDYSRARLQEWIKQGKLTLDGQHCRPRDTAAAGAMLLLEVEPEPVEDWIAQEMPLQVVYEDADLLVINKPTDLVVHPAAGHRQGTLVNGLLHYCPALESVPRAGIVHRLDKDTTGLLVVAKNLRSHNGLVQQLQARTISRQYQAVVQGVMTAGGTVSEPLGRHPVNRIKRAVVRNGQEAVTHYRVLNRFRAHTHIQVNLETGRTHQIRVHMAHLKYPIVGDPLYNSRLQVPSASSEALKQVLLDFRRQALHAWKLSLVHPLSGKECSWESPLPSDFETLLQSLRDDLQLIKS</sequence>
<evidence type="ECO:0000256" key="2">
    <source>
        <dbReference type="ARBA" id="ARBA00022884"/>
    </source>
</evidence>
<feature type="active site" evidence="6">
    <location>
        <position position="142"/>
    </location>
</feature>
<dbReference type="InterPro" id="IPR006225">
    <property type="entry name" value="PsdUridine_synth_RluC/D"/>
</dbReference>
<proteinExistence type="inferred from homology"/>
<comment type="catalytic activity">
    <reaction evidence="8">
        <text>a uridine in RNA = a pseudouridine in RNA</text>
        <dbReference type="Rhea" id="RHEA:48348"/>
        <dbReference type="Rhea" id="RHEA-COMP:12068"/>
        <dbReference type="Rhea" id="RHEA-COMP:12069"/>
        <dbReference type="ChEBI" id="CHEBI:65314"/>
        <dbReference type="ChEBI" id="CHEBI:65315"/>
    </reaction>
</comment>
<protein>
    <recommendedName>
        <fullName evidence="8">Pseudouridine synthase</fullName>
        <ecNumber evidence="8">5.4.99.-</ecNumber>
    </recommendedName>
</protein>
<accession>A0A520S1Y0</accession>
<evidence type="ECO:0000313" key="11">
    <source>
        <dbReference type="EMBL" id="RZO76431.1"/>
    </source>
</evidence>
<feature type="domain" description="RNA-binding S4" evidence="10">
    <location>
        <begin position="23"/>
        <end position="63"/>
    </location>
</feature>
<keyword evidence="3 8" id="KW-0413">Isomerase</keyword>
<dbReference type="NCBIfam" id="TIGR00005">
    <property type="entry name" value="rluA_subfam"/>
    <property type="match status" value="1"/>
</dbReference>
<dbReference type="NCBIfam" id="NF008385">
    <property type="entry name" value="PRK11180.1"/>
    <property type="match status" value="1"/>
</dbReference>
<dbReference type="PANTHER" id="PTHR21600:SF44">
    <property type="entry name" value="RIBOSOMAL LARGE SUBUNIT PSEUDOURIDINE SYNTHASE D"/>
    <property type="match status" value="1"/>
</dbReference>
<keyword evidence="2 7" id="KW-0694">RNA-binding</keyword>
<dbReference type="GO" id="GO:0000455">
    <property type="term" value="P:enzyme-directed rRNA pseudouridine synthesis"/>
    <property type="evidence" value="ECO:0007669"/>
    <property type="project" value="TreeGrafter"/>
</dbReference>
<evidence type="ECO:0000256" key="1">
    <source>
        <dbReference type="ARBA" id="ARBA00010876"/>
    </source>
</evidence>
<comment type="caution">
    <text evidence="11">The sequence shown here is derived from an EMBL/GenBank/DDBJ whole genome shotgun (WGS) entry which is preliminary data.</text>
</comment>
<dbReference type="InterPro" id="IPR020103">
    <property type="entry name" value="PsdUridine_synth_cat_dom_sf"/>
</dbReference>
<evidence type="ECO:0000256" key="5">
    <source>
        <dbReference type="ARBA" id="ARBA00056072"/>
    </source>
</evidence>